<dbReference type="SUPFAM" id="SSF49265">
    <property type="entry name" value="Fibronectin type III"/>
    <property type="match status" value="1"/>
</dbReference>
<comment type="caution">
    <text evidence="5">The sequence shown here is derived from an EMBL/GenBank/DDBJ whole genome shotgun (WGS) entry which is preliminary data.</text>
</comment>
<keyword evidence="3" id="KW-0732">Signal</keyword>
<feature type="signal peptide" evidence="3">
    <location>
        <begin position="1"/>
        <end position="32"/>
    </location>
</feature>
<dbReference type="PANTHER" id="PTHR46376">
    <property type="entry name" value="LEUCINE-ZIPPER-LIKE TRANSCRIPTIONAL REGULATOR 1"/>
    <property type="match status" value="1"/>
</dbReference>
<name>A0A4Q7P0V4_9FLAO</name>
<accession>A0A4Q7P0V4</accession>
<dbReference type="Pfam" id="PF25852">
    <property type="entry name" value="DUF6242_C"/>
    <property type="match status" value="1"/>
</dbReference>
<dbReference type="EMBL" id="SGXE01000002">
    <property type="protein sequence ID" value="RZS93436.1"/>
    <property type="molecule type" value="Genomic_DNA"/>
</dbReference>
<dbReference type="Gene3D" id="2.60.40.10">
    <property type="entry name" value="Immunoglobulins"/>
    <property type="match status" value="1"/>
</dbReference>
<evidence type="ECO:0000256" key="1">
    <source>
        <dbReference type="ARBA" id="ARBA00022441"/>
    </source>
</evidence>
<evidence type="ECO:0000313" key="6">
    <source>
        <dbReference type="Proteomes" id="UP000292262"/>
    </source>
</evidence>
<dbReference type="PROSITE" id="PS50853">
    <property type="entry name" value="FN3"/>
    <property type="match status" value="1"/>
</dbReference>
<evidence type="ECO:0000256" key="2">
    <source>
        <dbReference type="ARBA" id="ARBA00022737"/>
    </source>
</evidence>
<feature type="domain" description="Fibronectin type-III" evidence="4">
    <location>
        <begin position="42"/>
        <end position="140"/>
    </location>
</feature>
<feature type="chain" id="PRO_5020906507" evidence="3">
    <location>
        <begin position="33"/>
        <end position="430"/>
    </location>
</feature>
<keyword evidence="6" id="KW-1185">Reference proteome</keyword>
<dbReference type="InterPro" id="IPR003961">
    <property type="entry name" value="FN3_dom"/>
</dbReference>
<dbReference type="Proteomes" id="UP000292262">
    <property type="component" value="Unassembled WGS sequence"/>
</dbReference>
<dbReference type="InterPro" id="IPR013783">
    <property type="entry name" value="Ig-like_fold"/>
</dbReference>
<dbReference type="OrthoDB" id="211220at2"/>
<dbReference type="Pfam" id="PF24681">
    <property type="entry name" value="Kelch_KLHDC2_KLHL20_DRC7"/>
    <property type="match status" value="1"/>
</dbReference>
<dbReference type="InterPro" id="IPR015915">
    <property type="entry name" value="Kelch-typ_b-propeller"/>
</dbReference>
<evidence type="ECO:0000313" key="5">
    <source>
        <dbReference type="EMBL" id="RZS93436.1"/>
    </source>
</evidence>
<dbReference type="PANTHER" id="PTHR46376:SF1">
    <property type="entry name" value="LEUCINE-ZIPPER-LIKE TRANSCRIPTIONAL REGULATOR 1"/>
    <property type="match status" value="1"/>
</dbReference>
<dbReference type="InterPro" id="IPR051568">
    <property type="entry name" value="LZTR1/Attractin"/>
</dbReference>
<dbReference type="InterPro" id="IPR058667">
    <property type="entry name" value="DUF6242_C"/>
</dbReference>
<gene>
    <name evidence="5" type="ORF">EV197_2014</name>
</gene>
<dbReference type="CDD" id="cd00063">
    <property type="entry name" value="FN3"/>
    <property type="match status" value="1"/>
</dbReference>
<protein>
    <submittedName>
        <fullName evidence="5">N-acetylneuraminic acid mutarotase</fullName>
    </submittedName>
</protein>
<sequence>MNCSTNYIKLSLMKTIKNILLLLLGLSLSNCSSDDNDANNLPPQSFSLIGVTDGAIEVDVLPTFRWENAIDPEGQAVTYRILLDTNSTPQAVLSEGITSTSFTASNRLLLATQYYWRIEATDASGNTTQSDIYSFTTRNLNLTDNLVIENATFPGRRNHSSVVFDGKIWVIGGQQDLATNSASNDVWFSEDGSTWTAATLSAPFTARANHTSVVFDNKIWVIGGFDAAANYRNDVWFSSDGINWSEATADAPFSARLGHSSVVYDNKIWVISGRSAAGYESDGWYSTDGITWVPATESADFIGRTGHSTVVFDNEMWMICGRDLSGAFAEIWHSSNGNDWTTVAADLSMLARSTHSTVVFDNKLWLTAGANDTQRLNDIWYSDDGITWNELTATASFSARVGHSSVAFDNQIWVIGGYDGDEQNDVWAFD</sequence>
<proteinExistence type="predicted"/>
<evidence type="ECO:0000256" key="3">
    <source>
        <dbReference type="SAM" id="SignalP"/>
    </source>
</evidence>
<reference evidence="5 6" key="1">
    <citation type="submission" date="2019-02" db="EMBL/GenBank/DDBJ databases">
        <title>Genomic Encyclopedia of Type Strains, Phase IV (KMG-IV): sequencing the most valuable type-strain genomes for metagenomic binning, comparative biology and taxonomic classification.</title>
        <authorList>
            <person name="Goeker M."/>
        </authorList>
    </citation>
    <scope>NUCLEOTIDE SEQUENCE [LARGE SCALE GENOMIC DNA]</scope>
    <source>
        <strain evidence="5 6">DSM 17196</strain>
    </source>
</reference>
<organism evidence="5 6">
    <name type="scientific">Aquimarina brevivitae</name>
    <dbReference type="NCBI Taxonomy" id="323412"/>
    <lineage>
        <taxon>Bacteria</taxon>
        <taxon>Pseudomonadati</taxon>
        <taxon>Bacteroidota</taxon>
        <taxon>Flavobacteriia</taxon>
        <taxon>Flavobacteriales</taxon>
        <taxon>Flavobacteriaceae</taxon>
        <taxon>Aquimarina</taxon>
    </lineage>
</organism>
<dbReference type="SUPFAM" id="SSF117281">
    <property type="entry name" value="Kelch motif"/>
    <property type="match status" value="1"/>
</dbReference>
<evidence type="ECO:0000259" key="4">
    <source>
        <dbReference type="PROSITE" id="PS50853"/>
    </source>
</evidence>
<dbReference type="CDD" id="cd15482">
    <property type="entry name" value="Sialidase_non-viral"/>
    <property type="match status" value="1"/>
</dbReference>
<keyword evidence="1" id="KW-0880">Kelch repeat</keyword>
<keyword evidence="2" id="KW-0677">Repeat</keyword>
<dbReference type="Gene3D" id="2.120.10.80">
    <property type="entry name" value="Kelch-type beta propeller"/>
    <property type="match status" value="2"/>
</dbReference>
<dbReference type="InterPro" id="IPR036116">
    <property type="entry name" value="FN3_sf"/>
</dbReference>
<dbReference type="AlphaFoldDB" id="A0A4Q7P0V4"/>